<keyword evidence="1" id="KW-0472">Membrane</keyword>
<evidence type="ECO:0000313" key="3">
    <source>
        <dbReference type="Proteomes" id="UP000283868"/>
    </source>
</evidence>
<reference evidence="2 3" key="1">
    <citation type="submission" date="2018-08" db="EMBL/GenBank/DDBJ databases">
        <title>Comparative analysis of Prevotella intermedia strains.</title>
        <authorList>
            <person name="Moon J.-H."/>
            <person name="Lee J.-H."/>
        </authorList>
    </citation>
    <scope>NUCLEOTIDE SEQUENCE [LARGE SCALE GENOMIC DNA]</scope>
    <source>
        <strain evidence="2 3">ATCC 15033</strain>
    </source>
</reference>
<dbReference type="Proteomes" id="UP000283868">
    <property type="component" value="Unassembled WGS sequence"/>
</dbReference>
<proteinExistence type="predicted"/>
<protein>
    <recommendedName>
        <fullName evidence="4">ABC transporter permease</fullName>
    </recommendedName>
</protein>
<dbReference type="RefSeq" id="WP_124140267.1">
    <property type="nucleotide sequence ID" value="NZ_QXEM01000020.1"/>
</dbReference>
<sequence length="177" mass="19784">MEIIMSKRENPFGWKNMLCKYTFYEFAKDSSLPLIISVLLCVIAAVSSLDIYDQLLKLLQIGISIVPLMAAFILTAYTIILSFFMGDKCKEIKDASEGKKLIEELNSSFAVCLFASAASIIVLVIATCIANMEFSSVYSNWINYPTYFVVCYLIMFSVSVLVGIIIDIYNIGQTTIL</sequence>
<feature type="transmembrane region" description="Helical" evidence="1">
    <location>
        <begin position="58"/>
        <end position="84"/>
    </location>
</feature>
<feature type="transmembrane region" description="Helical" evidence="1">
    <location>
        <begin position="32"/>
        <end position="52"/>
    </location>
</feature>
<gene>
    <name evidence="2" type="ORF">D2S45_11425</name>
</gene>
<feature type="transmembrane region" description="Helical" evidence="1">
    <location>
        <begin position="144"/>
        <end position="169"/>
    </location>
</feature>
<accession>A0A425VLI8</accession>
<evidence type="ECO:0000256" key="1">
    <source>
        <dbReference type="SAM" id="Phobius"/>
    </source>
</evidence>
<organism evidence="2 3">
    <name type="scientific">Prevotella intermedia</name>
    <dbReference type="NCBI Taxonomy" id="28131"/>
    <lineage>
        <taxon>Bacteria</taxon>
        <taxon>Pseudomonadati</taxon>
        <taxon>Bacteroidota</taxon>
        <taxon>Bacteroidia</taxon>
        <taxon>Bacteroidales</taxon>
        <taxon>Prevotellaceae</taxon>
        <taxon>Prevotella</taxon>
    </lineage>
</organism>
<feature type="transmembrane region" description="Helical" evidence="1">
    <location>
        <begin position="105"/>
        <end position="132"/>
    </location>
</feature>
<evidence type="ECO:0008006" key="4">
    <source>
        <dbReference type="Google" id="ProtNLM"/>
    </source>
</evidence>
<keyword evidence="3" id="KW-1185">Reference proteome</keyword>
<evidence type="ECO:0000313" key="2">
    <source>
        <dbReference type="EMBL" id="RRF86436.1"/>
    </source>
</evidence>
<dbReference type="AlphaFoldDB" id="A0A425VLI8"/>
<keyword evidence="1" id="KW-0812">Transmembrane</keyword>
<dbReference type="EMBL" id="QXEN01000028">
    <property type="protein sequence ID" value="RRF86436.1"/>
    <property type="molecule type" value="Genomic_DNA"/>
</dbReference>
<keyword evidence="1" id="KW-1133">Transmembrane helix</keyword>
<comment type="caution">
    <text evidence="2">The sequence shown here is derived from an EMBL/GenBank/DDBJ whole genome shotgun (WGS) entry which is preliminary data.</text>
</comment>
<name>A0A425VLI8_PREIN</name>